<dbReference type="Proteomes" id="UP000037530">
    <property type="component" value="Unassembled WGS sequence"/>
</dbReference>
<dbReference type="RefSeq" id="WP_053409949.1">
    <property type="nucleotide sequence ID" value="NZ_DAIPHI010000023.1"/>
</dbReference>
<dbReference type="PATRIC" id="fig|171383.3.peg.3099"/>
<protein>
    <submittedName>
        <fullName evidence="3">Membrane assembly protein AsmA</fullName>
    </submittedName>
</protein>
<dbReference type="AlphaFoldDB" id="A0A0M0HX16"/>
<evidence type="ECO:0000313" key="3">
    <source>
        <dbReference type="EMBL" id="KOO06609.1"/>
    </source>
</evidence>
<name>A0A0M0HX16_9VIBR</name>
<gene>
    <name evidence="3" type="ORF">AKJ31_15140</name>
</gene>
<reference evidence="4" key="1">
    <citation type="submission" date="2015-08" db="EMBL/GenBank/DDBJ databases">
        <title>Vibrio galatheae sp. nov., a novel member of the Vibrionaceae family isolated from the Solomon Islands.</title>
        <authorList>
            <person name="Giubergia S."/>
            <person name="Machado H."/>
            <person name="Mateiu R.V."/>
            <person name="Gram L."/>
        </authorList>
    </citation>
    <scope>NUCLEOTIDE SEQUENCE [LARGE SCALE GENOMIC DNA]</scope>
    <source>
        <strain evidence="4">DSM 19134</strain>
    </source>
</reference>
<accession>A0A0M0HX16</accession>
<comment type="caution">
    <text evidence="3">The sequence shown here is derived from an EMBL/GenBank/DDBJ whole genome shotgun (WGS) entry which is preliminary data.</text>
</comment>
<keyword evidence="4" id="KW-1185">Reference proteome</keyword>
<dbReference type="EMBL" id="LHPI01000016">
    <property type="protein sequence ID" value="KOO06609.1"/>
    <property type="molecule type" value="Genomic_DNA"/>
</dbReference>
<feature type="domain" description="AsmA" evidence="2">
    <location>
        <begin position="1"/>
        <end position="544"/>
    </location>
</feature>
<feature type="region of interest" description="Disordered" evidence="1">
    <location>
        <begin position="627"/>
        <end position="646"/>
    </location>
</feature>
<evidence type="ECO:0000256" key="1">
    <source>
        <dbReference type="SAM" id="MobiDB-lite"/>
    </source>
</evidence>
<evidence type="ECO:0000259" key="2">
    <source>
        <dbReference type="Pfam" id="PF05170"/>
    </source>
</evidence>
<proteinExistence type="predicted"/>
<organism evidence="3 4">
    <name type="scientific">Vibrio hepatarius</name>
    <dbReference type="NCBI Taxonomy" id="171383"/>
    <lineage>
        <taxon>Bacteria</taxon>
        <taxon>Pseudomonadati</taxon>
        <taxon>Pseudomonadota</taxon>
        <taxon>Gammaproteobacteria</taxon>
        <taxon>Vibrionales</taxon>
        <taxon>Vibrionaceae</taxon>
        <taxon>Vibrio</taxon>
        <taxon>Vibrio oreintalis group</taxon>
    </lineage>
</organism>
<dbReference type="STRING" id="171383.AKJ31_15140"/>
<evidence type="ECO:0000313" key="4">
    <source>
        <dbReference type="Proteomes" id="UP000037530"/>
    </source>
</evidence>
<dbReference type="OrthoDB" id="5912765at2"/>
<dbReference type="Pfam" id="PF05170">
    <property type="entry name" value="AsmA"/>
    <property type="match status" value="1"/>
</dbReference>
<dbReference type="InterPro" id="IPR007844">
    <property type="entry name" value="AsmA"/>
</dbReference>
<sequence>MKRILLLSTIMVVALLSLSALSLFALLQTRYATDTINLLFKHLTPYHLVTQKVRYTPPLQLELDDVEIQSERRNVRIPKLTLWLNPYLINSGKVAFDSMLIEGANIDLQHFDLTLLKPFYLNHLALDYVDVSSHEWSARGVSLQVKQPVWQDDEQTLPYGDIQLSAKQLYTRGEALDDLLIDAKYQAADSTLYGMSFNWRGANVSGQAEQYQSGWSLVNVTVNQLQLTSATPAEQLLTTLDSLSLPITHINSLDILSSSFDYAGWRFEQLDASLENLSLERSLWQQQQGYLSFNADSVTYQDLQLIAPTAKLAVSDKGITFDEFDADFKEGRIQLEGRISPSDVQLKQLRMSGIKWLENTSELVSSLHQAAQSLNTLSIDELDVNNGQIIQIERKPYWQLSGVNIEGEQLSLIKGGKAGFFNGHLEVTANNASLDQLLTTQAMIRASSQQGDVRLERAFLPLPSGYIEANGKWDQTTLSAPWAFSLHGDGIPLEQAWIQSRLPFSLSGLAEIELDLSGLSGDYSMLAHSASGQVKAQIRQGMIDAKSADGEVSFTQPWPLEVIEVNADRGRIRIQSQAEKGALVGQLDLTKPQFGTLILNINQECQQLWSEIFDLTNVISHVCPEPNVSPPASHDHTVNSPSNLDL</sequence>